<evidence type="ECO:0000256" key="1">
    <source>
        <dbReference type="SAM" id="MobiDB-lite"/>
    </source>
</evidence>
<reference evidence="2 3" key="1">
    <citation type="submission" date="2016-11" db="EMBL/GenBank/DDBJ databases">
        <title>Complete Genome Sequence of Bradyrhizobium sp. strain J5, an isolated from soybean nodule in Hokkaido.</title>
        <authorList>
            <person name="Kanehara K."/>
        </authorList>
    </citation>
    <scope>NUCLEOTIDE SEQUENCE [LARGE SCALE GENOMIC DNA]</scope>
    <source>
        <strain evidence="2 3">J5</strain>
    </source>
</reference>
<sequence length="102" mass="11112">MPGRIVGEGRSYSRNTGKAAEGEKVAAGSVVTTKLSNVRGAKGPCHLQRLQHEEGKDEMTKASIDLQDLMRRLCVKAKAEPSWRFLGTVRPHLQDGDGARIV</sequence>
<evidence type="ECO:0000313" key="3">
    <source>
        <dbReference type="Proteomes" id="UP000181962"/>
    </source>
</evidence>
<dbReference type="Proteomes" id="UP000181962">
    <property type="component" value="Chromosome"/>
</dbReference>
<evidence type="ECO:0000313" key="2">
    <source>
        <dbReference type="EMBL" id="APG14906.1"/>
    </source>
</evidence>
<accession>A0A1L3FNN1</accession>
<protein>
    <submittedName>
        <fullName evidence="2">Uncharacterized protein</fullName>
    </submittedName>
</protein>
<gene>
    <name evidence="2" type="ORF">BKD09_41920</name>
</gene>
<organism evidence="2 3">
    <name type="scientific">Bradyrhizobium japonicum</name>
    <dbReference type="NCBI Taxonomy" id="375"/>
    <lineage>
        <taxon>Bacteria</taxon>
        <taxon>Pseudomonadati</taxon>
        <taxon>Pseudomonadota</taxon>
        <taxon>Alphaproteobacteria</taxon>
        <taxon>Hyphomicrobiales</taxon>
        <taxon>Nitrobacteraceae</taxon>
        <taxon>Bradyrhizobium</taxon>
    </lineage>
</organism>
<proteinExistence type="predicted"/>
<name>A0A1L3FNN1_BRAJP</name>
<dbReference type="EMBL" id="CP017637">
    <property type="protein sequence ID" value="APG14906.1"/>
    <property type="molecule type" value="Genomic_DNA"/>
</dbReference>
<feature type="region of interest" description="Disordered" evidence="1">
    <location>
        <begin position="1"/>
        <end position="24"/>
    </location>
</feature>
<dbReference type="AlphaFoldDB" id="A0A1L3FNN1"/>